<reference evidence="4" key="1">
    <citation type="submission" date="2016-12" db="EMBL/GenBank/DDBJ databases">
        <authorList>
            <person name="Varghese N."/>
            <person name="Submissions S."/>
        </authorList>
    </citation>
    <scope>NUCLEOTIDE SEQUENCE [LARGE SCALE GENOMIC DNA]</scope>
    <source>
        <strain evidence="4">DSM 11032</strain>
    </source>
</reference>
<accession>A0A1M7S070</accession>
<dbReference type="OrthoDB" id="9775079at2"/>
<dbReference type="RefSeq" id="WP_072673260.1">
    <property type="nucleotide sequence ID" value="NZ_FRDF01000003.1"/>
</dbReference>
<dbReference type="PANTHER" id="PTHR43473">
    <property type="entry name" value="MAGNESIUM-CHELATASE SUBUNIT CHLD, CHLOROPLASTIC"/>
    <property type="match status" value="1"/>
</dbReference>
<feature type="region of interest" description="Disordered" evidence="1">
    <location>
        <begin position="298"/>
        <end position="332"/>
    </location>
</feature>
<feature type="domain" description="VWFA" evidence="2">
    <location>
        <begin position="385"/>
        <end position="528"/>
    </location>
</feature>
<dbReference type="Gene3D" id="3.40.50.300">
    <property type="entry name" value="P-loop containing nucleotide triphosphate hydrolases"/>
    <property type="match status" value="1"/>
</dbReference>
<dbReference type="EMBL" id="FRDF01000003">
    <property type="protein sequence ID" value="SHN51712.1"/>
    <property type="molecule type" value="Genomic_DNA"/>
</dbReference>
<evidence type="ECO:0000259" key="2">
    <source>
        <dbReference type="PROSITE" id="PS50234"/>
    </source>
</evidence>
<dbReference type="NCBIfam" id="NF009943">
    <property type="entry name" value="PRK13406.1"/>
    <property type="match status" value="1"/>
</dbReference>
<dbReference type="AlphaFoldDB" id="A0A1M7S070"/>
<evidence type="ECO:0000313" key="3">
    <source>
        <dbReference type="EMBL" id="SHN51712.1"/>
    </source>
</evidence>
<dbReference type="Gene3D" id="3.40.50.410">
    <property type="entry name" value="von Willebrand factor, type A domain"/>
    <property type="match status" value="1"/>
</dbReference>
<proteinExistence type="predicted"/>
<dbReference type="InterPro" id="IPR002035">
    <property type="entry name" value="VWF_A"/>
</dbReference>
<sequence length="570" mass="58803">MNLPDADDPLDNAVVAARLFTLAPKLFGGMVLRGSSPARDALVAALGEAIALRRMPGHVDDERLLGGIDLAASLSAGKPVRQSGLIEEASGGALIAGMAERLDASIAGRLAQMLDAPLDEGQAALVLCDDATEPDEAPPVSLMERLAFLCDLSASRRWQGVELAPAAGNLADVAPLDDDAMKALAATAAMLGVDSLRALIFAGEAARGLAALAGRGSIIDADLSGAVRLVLAPRATRLPPQDAEEPPPEEQQEPPPPPPDGERDNAEDSDQQQQEPDLSEILVEAARAAIPADLLAQLAQGKAPRRSSSSGTGQKRKAATRGKPLGARPGMPRGGAKLALIDSLRAAVPWQQVRRQEQGASPDAPILMRKEDLRIRRFEERAARVTIFAVDASGSAAAARLAEAKGAVELMLAQAYVTRSEVALVAFRGESAELLLPPTRSLTRARRALSELPGGGGTPLATGLNAARECAEAVIARGRSAALVILTDGRANIAADGSPGRPQAKADAEAAAKAIYARGIDTLVVDISARPGPEGAALAQALGGRFLALPRADARMLQAAINAAQPALAA</sequence>
<dbReference type="Gene3D" id="1.10.8.80">
    <property type="entry name" value="Magnesium chelatase subunit I, C-Terminal domain"/>
    <property type="match status" value="1"/>
</dbReference>
<dbReference type="Pfam" id="PF17863">
    <property type="entry name" value="AAA_lid_2"/>
    <property type="match status" value="1"/>
</dbReference>
<gene>
    <name evidence="3" type="ORF">SAMN02745193_00703</name>
</gene>
<feature type="region of interest" description="Disordered" evidence="1">
    <location>
        <begin position="238"/>
        <end position="276"/>
    </location>
</feature>
<dbReference type="InterPro" id="IPR036465">
    <property type="entry name" value="vWFA_dom_sf"/>
</dbReference>
<evidence type="ECO:0000313" key="4">
    <source>
        <dbReference type="Proteomes" id="UP000184391"/>
    </source>
</evidence>
<feature type="compositionally biased region" description="Acidic residues" evidence="1">
    <location>
        <begin position="242"/>
        <end position="252"/>
    </location>
</feature>
<dbReference type="SUPFAM" id="SSF53300">
    <property type="entry name" value="vWA-like"/>
    <property type="match status" value="1"/>
</dbReference>
<dbReference type="InterPro" id="IPR027417">
    <property type="entry name" value="P-loop_NTPase"/>
</dbReference>
<dbReference type="PANTHER" id="PTHR43473:SF2">
    <property type="entry name" value="MAGNESIUM-CHELATASE SUBUNIT CHLD, CHLOROPLASTIC"/>
    <property type="match status" value="1"/>
</dbReference>
<evidence type="ECO:0000256" key="1">
    <source>
        <dbReference type="SAM" id="MobiDB-lite"/>
    </source>
</evidence>
<dbReference type="STRING" id="198312.SAMN02745193_00703"/>
<name>A0A1M7S070_9SPHN</name>
<keyword evidence="4" id="KW-1185">Reference proteome</keyword>
<dbReference type="SUPFAM" id="SSF52540">
    <property type="entry name" value="P-loop containing nucleoside triphosphate hydrolases"/>
    <property type="match status" value="1"/>
</dbReference>
<dbReference type="Pfam" id="PF13519">
    <property type="entry name" value="VWA_2"/>
    <property type="match status" value="1"/>
</dbReference>
<protein>
    <submittedName>
        <fullName evidence="3">Protoporphyrin IX magnesium-chelatase</fullName>
    </submittedName>
</protein>
<dbReference type="SMART" id="SM00327">
    <property type="entry name" value="VWA"/>
    <property type="match status" value="1"/>
</dbReference>
<dbReference type="PROSITE" id="PS50234">
    <property type="entry name" value="VWFA"/>
    <property type="match status" value="1"/>
</dbReference>
<dbReference type="InterPro" id="IPR041628">
    <property type="entry name" value="ChlI/MoxR_AAA_lid"/>
</dbReference>
<dbReference type="Proteomes" id="UP000184391">
    <property type="component" value="Unassembled WGS sequence"/>
</dbReference>
<organism evidence="3 4">
    <name type="scientific">Erythrobacter sanguineus</name>
    <dbReference type="NCBI Taxonomy" id="198312"/>
    <lineage>
        <taxon>Bacteria</taxon>
        <taxon>Pseudomonadati</taxon>
        <taxon>Pseudomonadota</taxon>
        <taxon>Alphaproteobacteria</taxon>
        <taxon>Sphingomonadales</taxon>
        <taxon>Erythrobacteraceae</taxon>
        <taxon>Erythrobacter/Porphyrobacter group</taxon>
        <taxon>Erythrobacter</taxon>
    </lineage>
</organism>